<name>A0A9R1UP93_LACSA</name>
<feature type="chain" id="PRO_5040122203" description="SMP-30/Gluconolactonase/LRE-like region domain-containing protein" evidence="1">
    <location>
        <begin position="20"/>
        <end position="331"/>
    </location>
</feature>
<dbReference type="InterPro" id="IPR011042">
    <property type="entry name" value="6-blade_b-propeller_TolB-like"/>
</dbReference>
<protein>
    <recommendedName>
        <fullName evidence="4">SMP-30/Gluconolactonase/LRE-like region domain-containing protein</fullName>
    </recommendedName>
</protein>
<feature type="signal peptide" evidence="1">
    <location>
        <begin position="1"/>
        <end position="19"/>
    </location>
</feature>
<dbReference type="InterPro" id="IPR053224">
    <property type="entry name" value="Sensory_adhesion_molecule"/>
</dbReference>
<keyword evidence="1" id="KW-0732">Signal</keyword>
<comment type="caution">
    <text evidence="2">The sequence shown here is derived from an EMBL/GenBank/DDBJ whole genome shotgun (WGS) entry which is preliminary data.</text>
</comment>
<dbReference type="EMBL" id="NBSK02000008">
    <property type="protein sequence ID" value="KAJ0191056.1"/>
    <property type="molecule type" value="Genomic_DNA"/>
</dbReference>
<accession>A0A9R1UP93</accession>
<keyword evidence="3" id="KW-1185">Reference proteome</keyword>
<reference evidence="2 3" key="1">
    <citation type="journal article" date="2017" name="Nat. Commun.">
        <title>Genome assembly with in vitro proximity ligation data and whole-genome triplication in lettuce.</title>
        <authorList>
            <person name="Reyes-Chin-Wo S."/>
            <person name="Wang Z."/>
            <person name="Yang X."/>
            <person name="Kozik A."/>
            <person name="Arikit S."/>
            <person name="Song C."/>
            <person name="Xia L."/>
            <person name="Froenicke L."/>
            <person name="Lavelle D.O."/>
            <person name="Truco M.J."/>
            <person name="Xia R."/>
            <person name="Zhu S."/>
            <person name="Xu C."/>
            <person name="Xu H."/>
            <person name="Xu X."/>
            <person name="Cox K."/>
            <person name="Korf I."/>
            <person name="Meyers B.C."/>
            <person name="Michelmore R.W."/>
        </authorList>
    </citation>
    <scope>NUCLEOTIDE SEQUENCE [LARGE SCALE GENOMIC DNA]</scope>
    <source>
        <strain evidence="3">cv. Salinas</strain>
        <tissue evidence="2">Seedlings</tissue>
    </source>
</reference>
<dbReference type="SUPFAM" id="SSF63829">
    <property type="entry name" value="Calcium-dependent phosphotriesterase"/>
    <property type="match status" value="1"/>
</dbReference>
<dbReference type="Gramene" id="rna-gnl|WGS:NBSK|LSAT_8X166741_mrna">
    <property type="protein sequence ID" value="cds-PLY62742.1"/>
    <property type="gene ID" value="gene-LSAT_8X166741"/>
</dbReference>
<evidence type="ECO:0008006" key="4">
    <source>
        <dbReference type="Google" id="ProtNLM"/>
    </source>
</evidence>
<evidence type="ECO:0000313" key="3">
    <source>
        <dbReference type="Proteomes" id="UP000235145"/>
    </source>
</evidence>
<evidence type="ECO:0000313" key="2">
    <source>
        <dbReference type="EMBL" id="KAJ0191056.1"/>
    </source>
</evidence>
<dbReference type="OrthoDB" id="1902639at2759"/>
<sequence>MASFFCSTRFLLLLSVLSAIPVAIIISLESATPSSHYYQFHSTGWFRESSKWDEVKRRFIVSFTDGGGLGVVNVPDDHNPNDNVVLEEIPVVKNTDAVGNGTCGLFIDRPRNRVVVAIADVFGNTYSAVAAYDMDSWKRLFFTQLSSSADGKSFADDVAVDAEGNAYVTDAKGTQIWKVGVDGELLSVIRSPLFHAKEWYKDIVTLNGIAYHPNGYLLVSHTMTGNLFKVEIKNNNKVTVVKVDGSLSIADGMELLAGGTKLVVAGANGVKLVESKDDWATASVIGRSPVLKHRIATAALVKDGKVYINHALGMGYPNKKHVLLQATFSSS</sequence>
<gene>
    <name evidence="2" type="ORF">LSAT_V11C800454280</name>
</gene>
<dbReference type="PANTHER" id="PTHR31460:SF0">
    <property type="entry name" value="CALCIUM-DEPENDENT PHOSPHOTRIESTERASE SUPERFAMILY PROTEIN-RELATED"/>
    <property type="match status" value="1"/>
</dbReference>
<dbReference type="AlphaFoldDB" id="A0A9R1UP93"/>
<dbReference type="PANTHER" id="PTHR31460">
    <property type="match status" value="1"/>
</dbReference>
<dbReference type="Proteomes" id="UP000235145">
    <property type="component" value="Unassembled WGS sequence"/>
</dbReference>
<organism evidence="2 3">
    <name type="scientific">Lactuca sativa</name>
    <name type="common">Garden lettuce</name>
    <dbReference type="NCBI Taxonomy" id="4236"/>
    <lineage>
        <taxon>Eukaryota</taxon>
        <taxon>Viridiplantae</taxon>
        <taxon>Streptophyta</taxon>
        <taxon>Embryophyta</taxon>
        <taxon>Tracheophyta</taxon>
        <taxon>Spermatophyta</taxon>
        <taxon>Magnoliopsida</taxon>
        <taxon>eudicotyledons</taxon>
        <taxon>Gunneridae</taxon>
        <taxon>Pentapetalae</taxon>
        <taxon>asterids</taxon>
        <taxon>campanulids</taxon>
        <taxon>Asterales</taxon>
        <taxon>Asteraceae</taxon>
        <taxon>Cichorioideae</taxon>
        <taxon>Cichorieae</taxon>
        <taxon>Lactucinae</taxon>
        <taxon>Lactuca</taxon>
    </lineage>
</organism>
<dbReference type="Gene3D" id="2.120.10.30">
    <property type="entry name" value="TolB, C-terminal domain"/>
    <property type="match status" value="1"/>
</dbReference>
<proteinExistence type="predicted"/>
<evidence type="ECO:0000256" key="1">
    <source>
        <dbReference type="SAM" id="SignalP"/>
    </source>
</evidence>